<evidence type="ECO:0000313" key="4">
    <source>
        <dbReference type="Proteomes" id="UP001162164"/>
    </source>
</evidence>
<dbReference type="Proteomes" id="UP001162164">
    <property type="component" value="Unassembled WGS sequence"/>
</dbReference>
<accession>A0ABQ9JZN1</accession>
<name>A0ABQ9JZN1_9CUCU</name>
<feature type="signal peptide" evidence="2">
    <location>
        <begin position="1"/>
        <end position="23"/>
    </location>
</feature>
<keyword evidence="2" id="KW-0732">Signal</keyword>
<keyword evidence="1" id="KW-0812">Transmembrane</keyword>
<keyword evidence="4" id="KW-1185">Reference proteome</keyword>
<keyword evidence="1" id="KW-0472">Membrane</keyword>
<reference evidence="3" key="1">
    <citation type="journal article" date="2023" name="Insect Mol. Biol.">
        <title>Genome sequencing provides insights into the evolution of gene families encoding plant cell wall-degrading enzymes in longhorned beetles.</title>
        <authorList>
            <person name="Shin N.R."/>
            <person name="Okamura Y."/>
            <person name="Kirsch R."/>
            <person name="Pauchet Y."/>
        </authorList>
    </citation>
    <scope>NUCLEOTIDE SEQUENCE</scope>
    <source>
        <strain evidence="3">MMC_N1</strain>
    </source>
</reference>
<feature type="transmembrane region" description="Helical" evidence="1">
    <location>
        <begin position="222"/>
        <end position="240"/>
    </location>
</feature>
<evidence type="ECO:0000313" key="3">
    <source>
        <dbReference type="EMBL" id="KAJ8983569.1"/>
    </source>
</evidence>
<sequence>MNPKPCGMFTVFHSEIFILIVQLEQLVIFIPCEEATSQEEIVEVELEAVEEILLICSISKLLEEGQLFGRIYPSLLRFKNAMSDCVRCYECVARLGPGETSACLYGDEAQLRRVHCIGPSVCAAYHYQSKVVSTETESVKDYVINLGQFEDVPKQILTTVIPGTPTINHITRGCQALRYGATCEDIFNELRMRNEILPGQHTCTTCSTDLCNSSTRIQTLPLVLSIIFAFSICITIPVLGNDYRAMIEVEKKPAEFRIKHENSFPKPTHSLFALSGLLFNLCAQLIHLNKN</sequence>
<comment type="caution">
    <text evidence="3">The sequence shown here is derived from an EMBL/GenBank/DDBJ whole genome shotgun (WGS) entry which is preliminary data.</text>
</comment>
<dbReference type="EMBL" id="JAPWTJ010000070">
    <property type="protein sequence ID" value="KAJ8983569.1"/>
    <property type="molecule type" value="Genomic_DNA"/>
</dbReference>
<keyword evidence="1" id="KW-1133">Transmembrane helix</keyword>
<evidence type="ECO:0000256" key="2">
    <source>
        <dbReference type="SAM" id="SignalP"/>
    </source>
</evidence>
<feature type="chain" id="PRO_5045992951" description="Protein sleepless" evidence="2">
    <location>
        <begin position="24"/>
        <end position="291"/>
    </location>
</feature>
<proteinExistence type="predicted"/>
<protein>
    <recommendedName>
        <fullName evidence="5">Protein sleepless</fullName>
    </recommendedName>
</protein>
<evidence type="ECO:0000256" key="1">
    <source>
        <dbReference type="SAM" id="Phobius"/>
    </source>
</evidence>
<gene>
    <name evidence="3" type="ORF">NQ317_006614</name>
</gene>
<organism evidence="3 4">
    <name type="scientific">Molorchus minor</name>
    <dbReference type="NCBI Taxonomy" id="1323400"/>
    <lineage>
        <taxon>Eukaryota</taxon>
        <taxon>Metazoa</taxon>
        <taxon>Ecdysozoa</taxon>
        <taxon>Arthropoda</taxon>
        <taxon>Hexapoda</taxon>
        <taxon>Insecta</taxon>
        <taxon>Pterygota</taxon>
        <taxon>Neoptera</taxon>
        <taxon>Endopterygota</taxon>
        <taxon>Coleoptera</taxon>
        <taxon>Polyphaga</taxon>
        <taxon>Cucujiformia</taxon>
        <taxon>Chrysomeloidea</taxon>
        <taxon>Cerambycidae</taxon>
        <taxon>Lamiinae</taxon>
        <taxon>Monochamini</taxon>
        <taxon>Molorchus</taxon>
    </lineage>
</organism>
<evidence type="ECO:0008006" key="5">
    <source>
        <dbReference type="Google" id="ProtNLM"/>
    </source>
</evidence>